<evidence type="ECO:0000256" key="6">
    <source>
        <dbReference type="SAM" id="MobiDB-lite"/>
    </source>
</evidence>
<dbReference type="Proteomes" id="UP001283361">
    <property type="component" value="Unassembled WGS sequence"/>
</dbReference>
<feature type="compositionally biased region" description="Low complexity" evidence="6">
    <location>
        <begin position="420"/>
        <end position="429"/>
    </location>
</feature>
<feature type="domain" description="Neurotransmitter-gated ion-channel ligand-binding" evidence="7">
    <location>
        <begin position="3"/>
        <end position="208"/>
    </location>
</feature>
<gene>
    <name evidence="9" type="ORF">RRG08_026309</name>
</gene>
<feature type="region of interest" description="Disordered" evidence="6">
    <location>
        <begin position="563"/>
        <end position="586"/>
    </location>
</feature>
<dbReference type="InterPro" id="IPR018000">
    <property type="entry name" value="Neurotransmitter_ion_chnl_CS"/>
</dbReference>
<dbReference type="InterPro" id="IPR006029">
    <property type="entry name" value="Neurotrans-gated_channel_TM"/>
</dbReference>
<keyword evidence="5" id="KW-0813">Transport</keyword>
<dbReference type="Gene3D" id="1.20.58.390">
    <property type="entry name" value="Neurotransmitter-gated ion-channel transmembrane domain"/>
    <property type="match status" value="1"/>
</dbReference>
<organism evidence="9 10">
    <name type="scientific">Elysia crispata</name>
    <name type="common">lettuce slug</name>
    <dbReference type="NCBI Taxonomy" id="231223"/>
    <lineage>
        <taxon>Eukaryota</taxon>
        <taxon>Metazoa</taxon>
        <taxon>Spiralia</taxon>
        <taxon>Lophotrochozoa</taxon>
        <taxon>Mollusca</taxon>
        <taxon>Gastropoda</taxon>
        <taxon>Heterobranchia</taxon>
        <taxon>Euthyneura</taxon>
        <taxon>Panpulmonata</taxon>
        <taxon>Sacoglossa</taxon>
        <taxon>Placobranchoidea</taxon>
        <taxon>Plakobranchidae</taxon>
        <taxon>Elysia</taxon>
    </lineage>
</organism>
<dbReference type="CDD" id="cd19051">
    <property type="entry name" value="LGIC_TM_cation"/>
    <property type="match status" value="1"/>
</dbReference>
<evidence type="ECO:0000256" key="5">
    <source>
        <dbReference type="RuleBase" id="RU000687"/>
    </source>
</evidence>
<evidence type="ECO:0000256" key="4">
    <source>
        <dbReference type="ARBA" id="ARBA00023136"/>
    </source>
</evidence>
<protein>
    <submittedName>
        <fullName evidence="9">Uncharacterized protein</fullName>
    </submittedName>
</protein>
<reference evidence="9" key="1">
    <citation type="journal article" date="2023" name="G3 (Bethesda)">
        <title>A reference genome for the long-term kleptoplast-retaining sea slug Elysia crispata morphotype clarki.</title>
        <authorList>
            <person name="Eastman K.E."/>
            <person name="Pendleton A.L."/>
            <person name="Shaikh M.A."/>
            <person name="Suttiyut T."/>
            <person name="Ogas R."/>
            <person name="Tomko P."/>
            <person name="Gavelis G."/>
            <person name="Widhalm J.R."/>
            <person name="Wisecaver J.H."/>
        </authorList>
    </citation>
    <scope>NUCLEOTIDE SEQUENCE</scope>
    <source>
        <strain evidence="9">ECLA1</strain>
    </source>
</reference>
<proteinExistence type="inferred from homology"/>
<name>A0AAE1DCX7_9GAST</name>
<feature type="transmembrane region" description="Helical" evidence="5">
    <location>
        <begin position="269"/>
        <end position="294"/>
    </location>
</feature>
<keyword evidence="5" id="KW-0407">Ion channel</keyword>
<dbReference type="InterPro" id="IPR036719">
    <property type="entry name" value="Neuro-gated_channel_TM_sf"/>
</dbReference>
<comment type="subcellular location">
    <subcellularLocation>
        <location evidence="1">Membrane</location>
        <topology evidence="1">Multi-pass membrane protein</topology>
    </subcellularLocation>
</comment>
<keyword evidence="10" id="KW-1185">Reference proteome</keyword>
<comment type="similarity">
    <text evidence="5">Belongs to the ligand-gated ion channel (TC 1.A.9) family.</text>
</comment>
<dbReference type="PRINTS" id="PR00252">
    <property type="entry name" value="NRIONCHANNEL"/>
</dbReference>
<feature type="transmembrane region" description="Helical" evidence="5">
    <location>
        <begin position="641"/>
        <end position="661"/>
    </location>
</feature>
<evidence type="ECO:0000256" key="1">
    <source>
        <dbReference type="ARBA" id="ARBA00004141"/>
    </source>
</evidence>
<dbReference type="GO" id="GO:0016020">
    <property type="term" value="C:membrane"/>
    <property type="evidence" value="ECO:0007669"/>
    <property type="project" value="UniProtKB-SubCell"/>
</dbReference>
<dbReference type="FunFam" id="2.70.170.10:FF:000028">
    <property type="entry name" value="AcetylCholine Receptor"/>
    <property type="match status" value="1"/>
</dbReference>
<evidence type="ECO:0000256" key="3">
    <source>
        <dbReference type="ARBA" id="ARBA00022989"/>
    </source>
</evidence>
<accession>A0AAE1DCX7</accession>
<keyword evidence="4 5" id="KW-0472">Membrane</keyword>
<dbReference type="InterPro" id="IPR006201">
    <property type="entry name" value="Neur_channel"/>
</dbReference>
<sequence length="664" mass="75460">MVRLRNDLLGNYSVGVMPLRNQSVSLPVKMSFFLIMIHNLNMKNQVLTASGWLKFEWCDEFLQWNPKEYGGIDELILFQKDVWLPDIFVENTAQHYRELGNNQMLISVKSSGMVHWEPGIITETSCAVNIGKYPFDTQVCDIRFLTWMHTNKTLTVGPEIDKINLDALLPNGEWDITRTEAKEYRYPSTYRMGTDHTGVTFVVHLRRKRFFYVLNTIIPVVMLSCLNVLVFILPSDCGERMALAVTVLLAFTVYLGIISDNIPKTSESLSLLAIYLTSLLALSTASVVCAGIVLNIHYRDPSHPVPRLLKLIFSGIGVWTSGLHGSKQSVSSTESRRTSACQWERRPVLCDQRRPSVWTKRFSQRGSQRENRKAADSVYDERDENDCGPEKVCISTSASHDRRRGSGTCLPQQESIRMRSSNSSDNSNSPVGDTEEFDNSGEESHQIVETAEMMGGSPPLSASSIHDGSGNHVDMNDTHPSRNPRLAVKQYPSSQNNHQCYRFNYALKKKKFFYNEDNPSVCGTTREVKFSDPRAGNAKRASQPDNVRDREYNIVFENNRKRTRKASMVSRTSSTDRNGEERFRSQVPNNCNPLRFSCVPSEVHHLLQDSNSGHKNEVNENNGDRPDVTWHDIGNSLDRSLFWIFFLFTNTVTVIILVLFVRDD</sequence>
<keyword evidence="5" id="KW-0406">Ion transport</keyword>
<dbReference type="PANTHER" id="PTHR18945">
    <property type="entry name" value="NEUROTRANSMITTER GATED ION CHANNEL"/>
    <property type="match status" value="1"/>
</dbReference>
<dbReference type="SUPFAM" id="SSF63712">
    <property type="entry name" value="Nicotinic receptor ligand binding domain-like"/>
    <property type="match status" value="1"/>
</dbReference>
<dbReference type="Pfam" id="PF02931">
    <property type="entry name" value="Neur_chan_LBD"/>
    <property type="match status" value="1"/>
</dbReference>
<feature type="compositionally biased region" description="Polar residues" evidence="6">
    <location>
        <begin position="409"/>
        <end position="419"/>
    </location>
</feature>
<dbReference type="EMBL" id="JAWDGP010004277">
    <property type="protein sequence ID" value="KAK3765842.1"/>
    <property type="molecule type" value="Genomic_DNA"/>
</dbReference>
<dbReference type="GO" id="GO:0005230">
    <property type="term" value="F:extracellular ligand-gated monoatomic ion channel activity"/>
    <property type="evidence" value="ECO:0007669"/>
    <property type="project" value="InterPro"/>
</dbReference>
<feature type="region of interest" description="Disordered" evidence="6">
    <location>
        <begin position="360"/>
        <end position="493"/>
    </location>
</feature>
<feature type="transmembrane region" description="Helical" evidence="5">
    <location>
        <begin position="240"/>
        <end position="257"/>
    </location>
</feature>
<dbReference type="PROSITE" id="PS00236">
    <property type="entry name" value="NEUROTR_ION_CHANNEL"/>
    <property type="match status" value="1"/>
</dbReference>
<evidence type="ECO:0000259" key="7">
    <source>
        <dbReference type="Pfam" id="PF02931"/>
    </source>
</evidence>
<dbReference type="InterPro" id="IPR006202">
    <property type="entry name" value="Neur_chan_lig-bd"/>
</dbReference>
<evidence type="ECO:0000313" key="9">
    <source>
        <dbReference type="EMBL" id="KAK3765842.1"/>
    </source>
</evidence>
<comment type="caution">
    <text evidence="9">The sequence shown here is derived from an EMBL/GenBank/DDBJ whole genome shotgun (WGS) entry which is preliminary data.</text>
</comment>
<dbReference type="SUPFAM" id="SSF90112">
    <property type="entry name" value="Neurotransmitter-gated ion-channel transmembrane pore"/>
    <property type="match status" value="1"/>
</dbReference>
<evidence type="ECO:0000313" key="10">
    <source>
        <dbReference type="Proteomes" id="UP001283361"/>
    </source>
</evidence>
<dbReference type="Pfam" id="PF02932">
    <property type="entry name" value="Neur_chan_memb"/>
    <property type="match status" value="1"/>
</dbReference>
<keyword evidence="3 5" id="KW-1133">Transmembrane helix</keyword>
<dbReference type="InterPro" id="IPR038050">
    <property type="entry name" value="Neuro_actylchol_rec"/>
</dbReference>
<dbReference type="GO" id="GO:0004888">
    <property type="term" value="F:transmembrane signaling receptor activity"/>
    <property type="evidence" value="ECO:0007669"/>
    <property type="project" value="InterPro"/>
</dbReference>
<feature type="transmembrane region" description="Helical" evidence="5">
    <location>
        <begin position="210"/>
        <end position="234"/>
    </location>
</feature>
<evidence type="ECO:0000256" key="2">
    <source>
        <dbReference type="ARBA" id="ARBA00022692"/>
    </source>
</evidence>
<dbReference type="CDD" id="cd18989">
    <property type="entry name" value="LGIC_ECD_cation"/>
    <property type="match status" value="1"/>
</dbReference>
<dbReference type="InterPro" id="IPR036734">
    <property type="entry name" value="Neur_chan_lig-bd_sf"/>
</dbReference>
<evidence type="ECO:0000259" key="8">
    <source>
        <dbReference type="Pfam" id="PF02932"/>
    </source>
</evidence>
<feature type="domain" description="Neurotransmitter-gated ion-channel transmembrane" evidence="8">
    <location>
        <begin position="216"/>
        <end position="396"/>
    </location>
</feature>
<keyword evidence="2 5" id="KW-0812">Transmembrane</keyword>
<dbReference type="Gene3D" id="2.70.170.10">
    <property type="entry name" value="Neurotransmitter-gated ion-channel ligand-binding domain"/>
    <property type="match status" value="1"/>
</dbReference>
<dbReference type="AlphaFoldDB" id="A0AAE1DCX7"/>